<dbReference type="Gene3D" id="3.30.420.10">
    <property type="entry name" value="Ribonuclease H-like superfamily/Ribonuclease H"/>
    <property type="match status" value="1"/>
</dbReference>
<protein>
    <recommendedName>
        <fullName evidence="3">Integrase catalytic domain-containing protein</fullName>
    </recommendedName>
</protein>
<feature type="region of interest" description="Disordered" evidence="2">
    <location>
        <begin position="164"/>
        <end position="200"/>
    </location>
</feature>
<dbReference type="PANTHER" id="PTHR42648:SF18">
    <property type="entry name" value="RETROTRANSPOSON, UNCLASSIFIED-LIKE PROTEIN"/>
    <property type="match status" value="1"/>
</dbReference>
<evidence type="ECO:0000256" key="1">
    <source>
        <dbReference type="ARBA" id="ARBA00022670"/>
    </source>
</evidence>
<organism evidence="4 5">
    <name type="scientific">Zingiber officinale</name>
    <name type="common">Ginger</name>
    <name type="synonym">Amomum zingiber</name>
    <dbReference type="NCBI Taxonomy" id="94328"/>
    <lineage>
        <taxon>Eukaryota</taxon>
        <taxon>Viridiplantae</taxon>
        <taxon>Streptophyta</taxon>
        <taxon>Embryophyta</taxon>
        <taxon>Tracheophyta</taxon>
        <taxon>Spermatophyta</taxon>
        <taxon>Magnoliopsida</taxon>
        <taxon>Liliopsida</taxon>
        <taxon>Zingiberales</taxon>
        <taxon>Zingiberaceae</taxon>
        <taxon>Zingiber</taxon>
    </lineage>
</organism>
<dbReference type="InterPro" id="IPR054722">
    <property type="entry name" value="PolX-like_BBD"/>
</dbReference>
<evidence type="ECO:0000313" key="5">
    <source>
        <dbReference type="Proteomes" id="UP000734854"/>
    </source>
</evidence>
<feature type="domain" description="Integrase catalytic" evidence="3">
    <location>
        <begin position="464"/>
        <end position="502"/>
    </location>
</feature>
<evidence type="ECO:0000259" key="3">
    <source>
        <dbReference type="PROSITE" id="PS50994"/>
    </source>
</evidence>
<dbReference type="CDD" id="cd09272">
    <property type="entry name" value="RNase_HI_RT_Ty1"/>
    <property type="match status" value="1"/>
</dbReference>
<dbReference type="GO" id="GO:0006508">
    <property type="term" value="P:proteolysis"/>
    <property type="evidence" value="ECO:0007669"/>
    <property type="project" value="UniProtKB-KW"/>
</dbReference>
<dbReference type="Gene3D" id="4.10.60.10">
    <property type="entry name" value="Zinc finger, CCHC-type"/>
    <property type="match status" value="1"/>
</dbReference>
<dbReference type="Pfam" id="PF22936">
    <property type="entry name" value="Pol_BBD"/>
    <property type="match status" value="1"/>
</dbReference>
<name>A0A8J5FUV5_ZINOF</name>
<accession>A0A8J5FUV5</accession>
<dbReference type="SUPFAM" id="SSF53098">
    <property type="entry name" value="Ribonuclease H-like"/>
    <property type="match status" value="1"/>
</dbReference>
<dbReference type="GO" id="GO:0008233">
    <property type="term" value="F:peptidase activity"/>
    <property type="evidence" value="ECO:0007669"/>
    <property type="project" value="UniProtKB-KW"/>
</dbReference>
<proteinExistence type="predicted"/>
<keyword evidence="5" id="KW-1185">Reference proteome</keyword>
<dbReference type="Pfam" id="PF25597">
    <property type="entry name" value="SH3_retrovirus"/>
    <property type="match status" value="1"/>
</dbReference>
<feature type="compositionally biased region" description="Polar residues" evidence="2">
    <location>
        <begin position="617"/>
        <end position="630"/>
    </location>
</feature>
<dbReference type="InterPro" id="IPR039537">
    <property type="entry name" value="Retrotran_Ty1/copia-like"/>
</dbReference>
<dbReference type="InterPro" id="IPR057670">
    <property type="entry name" value="SH3_retrovirus"/>
</dbReference>
<keyword evidence="1" id="KW-0645">Protease</keyword>
<evidence type="ECO:0000256" key="2">
    <source>
        <dbReference type="SAM" id="MobiDB-lite"/>
    </source>
</evidence>
<dbReference type="EMBL" id="JACMSC010000013">
    <property type="protein sequence ID" value="KAG6492442.1"/>
    <property type="molecule type" value="Genomic_DNA"/>
</dbReference>
<gene>
    <name evidence="4" type="ORF">ZIOFF_047405</name>
</gene>
<keyword evidence="1" id="KW-0378">Hydrolase</keyword>
<dbReference type="Pfam" id="PF14223">
    <property type="entry name" value="Retrotran_gag_2"/>
    <property type="match status" value="1"/>
</dbReference>
<evidence type="ECO:0000313" key="4">
    <source>
        <dbReference type="EMBL" id="KAG6492442.1"/>
    </source>
</evidence>
<dbReference type="InterPro" id="IPR001584">
    <property type="entry name" value="Integrase_cat-core"/>
</dbReference>
<reference evidence="4 5" key="1">
    <citation type="submission" date="2020-08" db="EMBL/GenBank/DDBJ databases">
        <title>Plant Genome Project.</title>
        <authorList>
            <person name="Zhang R.-G."/>
        </authorList>
    </citation>
    <scope>NUCLEOTIDE SEQUENCE [LARGE SCALE GENOMIC DNA]</scope>
    <source>
        <tissue evidence="4">Rhizome</tissue>
    </source>
</reference>
<comment type="caution">
    <text evidence="4">The sequence shown here is derived from an EMBL/GenBank/DDBJ whole genome shotgun (WGS) entry which is preliminary data.</text>
</comment>
<dbReference type="InterPro" id="IPR036397">
    <property type="entry name" value="RNaseH_sf"/>
</dbReference>
<feature type="compositionally biased region" description="Polar residues" evidence="2">
    <location>
        <begin position="181"/>
        <end position="197"/>
    </location>
</feature>
<feature type="region of interest" description="Disordered" evidence="2">
    <location>
        <begin position="611"/>
        <end position="637"/>
    </location>
</feature>
<dbReference type="PROSITE" id="PS50994">
    <property type="entry name" value="INTEGRASE"/>
    <property type="match status" value="1"/>
</dbReference>
<dbReference type="PANTHER" id="PTHR42648">
    <property type="entry name" value="TRANSPOSASE, PUTATIVE-RELATED"/>
    <property type="match status" value="1"/>
</dbReference>
<dbReference type="GO" id="GO:0015074">
    <property type="term" value="P:DNA integration"/>
    <property type="evidence" value="ECO:0007669"/>
    <property type="project" value="InterPro"/>
</dbReference>
<dbReference type="GO" id="GO:0003676">
    <property type="term" value="F:nucleic acid binding"/>
    <property type="evidence" value="ECO:0007669"/>
    <property type="project" value="InterPro"/>
</dbReference>
<dbReference type="Proteomes" id="UP000734854">
    <property type="component" value="Unassembled WGS sequence"/>
</dbReference>
<sequence>MSAFMEGSDLWEAMKGDYEVTPLPDNPTINQIRFHKESITRKVKAKSCLYAVVSPFIFNKIMKFPTAKDIWNFLKIEYEGDEKIRGLINLANRIRVLGIDTKDDRIVQKILVALPERFEATIASLENTKDLSDIRLAELLSALEAQEQRRLMRREVPVEAMEGALPARSQMRASGREKKSWNQQKGNAEGSSSNKGTNHPHYKCWRRSDVKCNNCHKFGHIARFCQEKDSRQDATEGAANNEVELMFTTSCFATGVTRRSWLVDSRYTHHMSYDEKSFTNLDRSFCAKVKIGNSDYIDVEGRGDVVVDGLKGRKLISDVLYVPKIDQNLLSVGQLMQKGYKVMFEEGFCLIADSSRKEILKIQMKNKSFSFDPVSQGQQAMEAQDNEAELWHRRLGHFHNKGIETCVLRKQTRLPFESSSWRASEKLQLIHTDVCGPMSEVSLNGLTFEKSKKQVENECGRSIQIVRSDNGTEYTSSSFRSIYEESGVQHQFTVPYSPQQNGLPTKSVSMKTPHEAWYGVKPIMKNLKVFGCVCYTHIPSVRRDKLDQKAEVGIFIGYSMQSKAYRIYQPQNGKVIMSRDVKFFEEEKWIWSGKESVFEHTSKMPVLVEQNSEEQNAEGQNIEQQLSSEQNVDDTPIRGSVDDMKSTSGYCFSLGSACFSWCSKKQEIVAQSTTEVEFVAATSVVNQAIWLRKLLNDMSYIMEKETKVSVDNQAALEISKNPVFHGKTKHFNVKYYYLREVQQMGEVELIYYTTEDQLADIFTKSFHQSRFVWLREKIGVSISA</sequence>
<dbReference type="AlphaFoldDB" id="A0A8J5FUV5"/>
<dbReference type="InterPro" id="IPR012337">
    <property type="entry name" value="RNaseH-like_sf"/>
</dbReference>